<dbReference type="Gene3D" id="3.40.1280.10">
    <property type="match status" value="1"/>
</dbReference>
<dbReference type="EMBL" id="NGJK01000054">
    <property type="protein sequence ID" value="RAP03036.1"/>
    <property type="molecule type" value="Genomic_DNA"/>
</dbReference>
<sequence>MFFNKFSIMEKLSIFVPNSFLAESKDSKIRTYKVGLIGRYAALFRANNIVIYNDNSDGGSRDDALYMKTILEYMDTPQYLRKQVFPITPELKNVGILPPLRTPHHPATDEANVGDFRKGLTTKRVRKGTIVDIGVGRLALCKEKLSVNKVLSFRIEKLGKEILIEPDEPDSVYWGYDVITSDSNLYDSITMMKNKPDLVIGTSKYAPNINSILDEVQTSIQQANHVAILFGGPYSGINSLINERKLDYEVNTVPKQGTETVRTEEAVASTLAILNILLN</sequence>
<comment type="caution">
    <text evidence="1">The sequence shown here is derived from an EMBL/GenBank/DDBJ whole genome shotgun (WGS) entry which is preliminary data.</text>
</comment>
<dbReference type="InterPro" id="IPR029028">
    <property type="entry name" value="Alpha/beta_knot_MTases"/>
</dbReference>
<proteinExistence type="predicted"/>
<evidence type="ECO:0000313" key="1">
    <source>
        <dbReference type="EMBL" id="RAP03036.1"/>
    </source>
</evidence>
<dbReference type="AlphaFoldDB" id="A0A328Q633"/>
<dbReference type="Proteomes" id="UP000248557">
    <property type="component" value="Unassembled WGS sequence"/>
</dbReference>
<dbReference type="InterPro" id="IPR012340">
    <property type="entry name" value="NA-bd_OB-fold"/>
</dbReference>
<dbReference type="SUPFAM" id="SSF75217">
    <property type="entry name" value="alpha/beta knot"/>
    <property type="match status" value="1"/>
</dbReference>
<evidence type="ECO:0000313" key="2">
    <source>
        <dbReference type="Proteomes" id="UP000248557"/>
    </source>
</evidence>
<dbReference type="PANTHER" id="PTHR12150">
    <property type="entry name" value="CLASS IV SAM-BINDING METHYLTRANSFERASE-RELATED"/>
    <property type="match status" value="1"/>
</dbReference>
<organism evidence="1 2">
    <name type="scientific">Methanosphaera stadtmanae</name>
    <dbReference type="NCBI Taxonomy" id="2317"/>
    <lineage>
        <taxon>Archaea</taxon>
        <taxon>Methanobacteriati</taxon>
        <taxon>Methanobacteriota</taxon>
        <taxon>Methanomada group</taxon>
        <taxon>Methanobacteria</taxon>
        <taxon>Methanobacteriales</taxon>
        <taxon>Methanobacteriaceae</taxon>
        <taxon>Methanosphaera</taxon>
    </lineage>
</organism>
<reference evidence="1 2" key="1">
    <citation type="submission" date="2017-05" db="EMBL/GenBank/DDBJ databases">
        <title>Host range expansion of the Methanosphaera genus to humans and monogastric animals involves recent and extensive reduction in genome content.</title>
        <authorList>
            <person name="Hoedt E.C."/>
            <person name="Volmer J.G."/>
            <person name="Parks D.H."/>
            <person name="Rosewarne C.P."/>
            <person name="Denman S.E."/>
            <person name="Mcsweeney C.S."/>
            <person name="O Cuiv P."/>
            <person name="Hugenholtz P."/>
            <person name="Tyson G.W."/>
            <person name="Morrison M."/>
        </authorList>
    </citation>
    <scope>NUCLEOTIDE SEQUENCE [LARGE SCALE GENOMIC DNA]</scope>
    <source>
        <strain evidence="1 2">PA5</strain>
    </source>
</reference>
<dbReference type="PANTHER" id="PTHR12150:SF13">
    <property type="entry name" value="METHYLTRANSFERASE C9ORF114-RELATED"/>
    <property type="match status" value="1"/>
</dbReference>
<protein>
    <submittedName>
        <fullName evidence="1">RNA-binding protein</fullName>
    </submittedName>
</protein>
<name>A0A328Q633_9EURY</name>
<dbReference type="Gene3D" id="2.40.50.140">
    <property type="entry name" value="Nucleic acid-binding proteins"/>
    <property type="match status" value="1"/>
</dbReference>
<dbReference type="CDD" id="cd18086">
    <property type="entry name" value="HsC9orf114-like"/>
    <property type="match status" value="1"/>
</dbReference>
<dbReference type="InterPro" id="IPR029026">
    <property type="entry name" value="tRNA_m1G_MTases_N"/>
</dbReference>
<gene>
    <name evidence="1" type="ORF">CA615_04550</name>
</gene>
<dbReference type="RefSeq" id="WP_112149565.1">
    <property type="nucleotide sequence ID" value="NZ_NGJK01000054.1"/>
</dbReference>
<dbReference type="Pfam" id="PF02598">
    <property type="entry name" value="Methyltrn_RNA_3"/>
    <property type="match status" value="1"/>
</dbReference>
<dbReference type="InterPro" id="IPR003750">
    <property type="entry name" value="Put_MeTrfase-C9orf114-like"/>
</dbReference>
<accession>A0A328Q633</accession>
<dbReference type="SUPFAM" id="SSF50249">
    <property type="entry name" value="Nucleic acid-binding proteins"/>
    <property type="match status" value="1"/>
</dbReference>